<feature type="transmembrane region" description="Helical" evidence="5">
    <location>
        <begin position="152"/>
        <end position="172"/>
    </location>
</feature>
<dbReference type="VEuPathDB" id="VectorBase:BGLAX_035583"/>
<dbReference type="Proteomes" id="UP000076420">
    <property type="component" value="Unassembled WGS sequence"/>
</dbReference>
<organism evidence="7 8">
    <name type="scientific">Biomphalaria glabrata</name>
    <name type="common">Bloodfluke planorb</name>
    <name type="synonym">Freshwater snail</name>
    <dbReference type="NCBI Taxonomy" id="6526"/>
    <lineage>
        <taxon>Eukaryota</taxon>
        <taxon>Metazoa</taxon>
        <taxon>Spiralia</taxon>
        <taxon>Lophotrochozoa</taxon>
        <taxon>Mollusca</taxon>
        <taxon>Gastropoda</taxon>
        <taxon>Heterobranchia</taxon>
        <taxon>Euthyneura</taxon>
        <taxon>Panpulmonata</taxon>
        <taxon>Hygrophila</taxon>
        <taxon>Lymnaeoidea</taxon>
        <taxon>Planorbidae</taxon>
        <taxon>Biomphalaria</taxon>
    </lineage>
</organism>
<evidence type="ECO:0000256" key="3">
    <source>
        <dbReference type="ARBA" id="ARBA00022989"/>
    </source>
</evidence>
<evidence type="ECO:0000259" key="6">
    <source>
        <dbReference type="PROSITE" id="PS50262"/>
    </source>
</evidence>
<dbReference type="VEuPathDB" id="VectorBase:BGLB028628"/>
<keyword evidence="4 5" id="KW-0472">Membrane</keyword>
<feature type="transmembrane region" description="Helical" evidence="5">
    <location>
        <begin position="69"/>
        <end position="90"/>
    </location>
</feature>
<dbReference type="InterPro" id="IPR000276">
    <property type="entry name" value="GPCR_Rhodpsn"/>
</dbReference>
<dbReference type="Gene3D" id="1.20.1070.10">
    <property type="entry name" value="Rhodopsin 7-helix transmembrane proteins"/>
    <property type="match status" value="1"/>
</dbReference>
<dbReference type="AlphaFoldDB" id="A0A2C9LA35"/>
<keyword evidence="2 5" id="KW-0812">Transmembrane</keyword>
<evidence type="ECO:0000256" key="4">
    <source>
        <dbReference type="ARBA" id="ARBA00023136"/>
    </source>
</evidence>
<keyword evidence="3 5" id="KW-1133">Transmembrane helix</keyword>
<reference evidence="7" key="1">
    <citation type="submission" date="2020-05" db="UniProtKB">
        <authorList>
            <consortium name="EnsemblMetazoa"/>
        </authorList>
    </citation>
    <scope>IDENTIFICATION</scope>
    <source>
        <strain evidence="7">BB02</strain>
    </source>
</reference>
<proteinExistence type="predicted"/>
<comment type="subcellular location">
    <subcellularLocation>
        <location evidence="1">Membrane</location>
    </subcellularLocation>
</comment>
<accession>A0A2C9LA35</accession>
<evidence type="ECO:0000313" key="7">
    <source>
        <dbReference type="EnsemblMetazoa" id="BGLB028628-PA"/>
    </source>
</evidence>
<name>A0A2C9LA35_BIOGL</name>
<feature type="transmembrane region" description="Helical" evidence="5">
    <location>
        <begin position="292"/>
        <end position="317"/>
    </location>
</feature>
<dbReference type="InterPro" id="IPR017452">
    <property type="entry name" value="GPCR_Rhodpsn_7TM"/>
</dbReference>
<feature type="transmembrane region" description="Helical" evidence="5">
    <location>
        <begin position="203"/>
        <end position="228"/>
    </location>
</feature>
<dbReference type="GO" id="GO:0004930">
    <property type="term" value="F:G protein-coupled receptor activity"/>
    <property type="evidence" value="ECO:0007669"/>
    <property type="project" value="InterPro"/>
</dbReference>
<evidence type="ECO:0000313" key="8">
    <source>
        <dbReference type="Proteomes" id="UP000076420"/>
    </source>
</evidence>
<evidence type="ECO:0000256" key="2">
    <source>
        <dbReference type="ARBA" id="ARBA00022692"/>
    </source>
</evidence>
<dbReference type="Pfam" id="PF00001">
    <property type="entry name" value="7tm_1"/>
    <property type="match status" value="1"/>
</dbReference>
<dbReference type="InterPro" id="IPR052954">
    <property type="entry name" value="GPCR-Ligand_Int"/>
</dbReference>
<dbReference type="KEGG" id="bgt:106052898"/>
<protein>
    <recommendedName>
        <fullName evidence="6">G-protein coupled receptors family 1 profile domain-containing protein</fullName>
    </recommendedName>
</protein>
<dbReference type="EnsemblMetazoa" id="BGLB028628-RA">
    <property type="protein sequence ID" value="BGLB028628-PA"/>
    <property type="gene ID" value="BGLB028628"/>
</dbReference>
<feature type="transmembrane region" description="Helical" evidence="5">
    <location>
        <begin position="257"/>
        <end position="280"/>
    </location>
</feature>
<feature type="transmembrane region" description="Helical" evidence="5">
    <location>
        <begin position="31"/>
        <end position="57"/>
    </location>
</feature>
<evidence type="ECO:0000256" key="1">
    <source>
        <dbReference type="ARBA" id="ARBA00004370"/>
    </source>
</evidence>
<dbReference type="GO" id="GO:0016020">
    <property type="term" value="C:membrane"/>
    <property type="evidence" value="ECO:0007669"/>
    <property type="project" value="UniProtKB-SubCell"/>
</dbReference>
<dbReference type="PANTHER" id="PTHR46641">
    <property type="entry name" value="FMRFAMIDE RECEPTOR-RELATED"/>
    <property type="match status" value="1"/>
</dbReference>
<dbReference type="STRING" id="6526.A0A2C9LA35"/>
<feature type="domain" description="G-protein coupled receptors family 1 profile" evidence="6">
    <location>
        <begin position="48"/>
        <end position="316"/>
    </location>
</feature>
<dbReference type="SUPFAM" id="SSF81321">
    <property type="entry name" value="Family A G protein-coupled receptor-like"/>
    <property type="match status" value="1"/>
</dbReference>
<dbReference type="PROSITE" id="PS50262">
    <property type="entry name" value="G_PROTEIN_RECEP_F1_2"/>
    <property type="match status" value="1"/>
</dbReference>
<gene>
    <name evidence="7" type="primary">106052898</name>
</gene>
<sequence length="364" mass="41985">MTYYYAEYPTYNDNNTARMVLNAEQRTIIEIINYAFVCGSLVVFGFFSNVINIIIFLRQGLKTTMNISFFGLAVSDVCNNLCCGVWAFFLNPLVENADWPVIAREFEYLISGWPYVYFSRTTTLITAFVTAERCLCITFPLKVKELITPKRATIVVSSIFFCLMPALIPEYATSYIGWKYYPLKNETRLGLIFTENRKSMEGLVFMMNAALGVLSYLLVISFTVLLIWKLKHNSKWRRRNYQVEIALLRDKRAMKMVFLIAVILICCSFPSIVLSIVAYLDHDFSVLGLQSNLFFAMWSFAFAMGSVFSSVNIILYYNMSSKYRRSFRELFLLCSCRKGIDKNNATSGSRNHFKPPTLMNLQFD</sequence>
<evidence type="ECO:0000256" key="5">
    <source>
        <dbReference type="SAM" id="Phobius"/>
    </source>
</evidence>
<dbReference type="PANTHER" id="PTHR46641:SF2">
    <property type="entry name" value="FMRFAMIDE RECEPTOR"/>
    <property type="match status" value="1"/>
</dbReference>